<dbReference type="InterPro" id="IPR036890">
    <property type="entry name" value="HATPase_C_sf"/>
</dbReference>
<dbReference type="SMART" id="SM00388">
    <property type="entry name" value="HisKA"/>
    <property type="match status" value="1"/>
</dbReference>
<dbReference type="SUPFAM" id="SSF55874">
    <property type="entry name" value="ATPase domain of HSP90 chaperone/DNA topoisomerase II/histidine kinase"/>
    <property type="match status" value="1"/>
</dbReference>
<evidence type="ECO:0000259" key="4">
    <source>
        <dbReference type="PROSITE" id="PS50109"/>
    </source>
</evidence>
<dbReference type="EC" id="2.7.13.3" evidence="2"/>
<dbReference type="InterPro" id="IPR004358">
    <property type="entry name" value="Sig_transdc_His_kin-like_C"/>
</dbReference>
<sequence>MSEIAGNSIVATLLRLGVMGKSDWDCALQQVLEISCDLVGVERASYWSFCADPPAITCELGYVHSKRMLERGIVLTEEAAPAYFEQIRTVNILAVPDVRREPRLQPLAGYFDTHAIFGLLDVPVFSQGCLAGILCHEATHAPREWSPHDTELALTLSHTLSTLLEARARDHAERSERRAAFLAQVSTALADTLDPARAGEIVVRRGLPVLGDICTLIGYDGQRAWRVAAAHVEPAGQRLLDEMCVRYGGEIDGPGLGVQALRERQSLLMQMADEPTLREAGLAQGHIDLLVALRVRSVLSVLMRSRDVVTGVLTFASRDRNYDREDMRFAEAYAQQVGTLLENTRLYAQAQAAIAARDDFLNLAGHELRTPLTSLQLAVDRLKKSLSSPPPLAQRAVDTIARQATRLSRLTEVIVLSAHNCDGDLPLRFARLDLAALVTEVTRDFGELFTRAGCDVRLRADAEVMVDGDQTGLEVVISNLLANALKFGKGAPVEITVRRDDDTARLVVLDHGIGIPPERLDSVFERYHRAVSPTNFGGLGLGLHISAKIVDAHHGRVRVDSRPGEGATFIVELPALVPAT</sequence>
<feature type="domain" description="Histidine kinase" evidence="4">
    <location>
        <begin position="363"/>
        <end position="577"/>
    </location>
</feature>
<evidence type="ECO:0000313" key="6">
    <source>
        <dbReference type="Proteomes" id="UP001217838"/>
    </source>
</evidence>
<dbReference type="SMART" id="SM00387">
    <property type="entry name" value="HATPase_c"/>
    <property type="match status" value="1"/>
</dbReference>
<dbReference type="InterPro" id="IPR003661">
    <property type="entry name" value="HisK_dim/P_dom"/>
</dbReference>
<organism evidence="5 6">
    <name type="scientific">Nannocystis radixulma</name>
    <dbReference type="NCBI Taxonomy" id="2995305"/>
    <lineage>
        <taxon>Bacteria</taxon>
        <taxon>Pseudomonadati</taxon>
        <taxon>Myxococcota</taxon>
        <taxon>Polyangia</taxon>
        <taxon>Nannocystales</taxon>
        <taxon>Nannocystaceae</taxon>
        <taxon>Nannocystis</taxon>
    </lineage>
</organism>
<dbReference type="CDD" id="cd00082">
    <property type="entry name" value="HisKA"/>
    <property type="match status" value="1"/>
</dbReference>
<dbReference type="PRINTS" id="PR00344">
    <property type="entry name" value="BCTRLSENSOR"/>
</dbReference>
<dbReference type="InterPro" id="IPR029016">
    <property type="entry name" value="GAF-like_dom_sf"/>
</dbReference>
<dbReference type="SMART" id="SM00065">
    <property type="entry name" value="GAF"/>
    <property type="match status" value="2"/>
</dbReference>
<keyword evidence="3" id="KW-0597">Phosphoprotein</keyword>
<dbReference type="CDD" id="cd00075">
    <property type="entry name" value="HATPase"/>
    <property type="match status" value="1"/>
</dbReference>
<gene>
    <name evidence="5" type="ORF">POL58_03100</name>
</gene>
<dbReference type="Gene3D" id="1.10.287.130">
    <property type="match status" value="1"/>
</dbReference>
<dbReference type="InterPro" id="IPR005467">
    <property type="entry name" value="His_kinase_dom"/>
</dbReference>
<comment type="catalytic activity">
    <reaction evidence="1">
        <text>ATP + protein L-histidine = ADP + protein N-phospho-L-histidine.</text>
        <dbReference type="EC" id="2.7.13.3"/>
    </reaction>
</comment>
<dbReference type="SUPFAM" id="SSF47384">
    <property type="entry name" value="Homodimeric domain of signal transducing histidine kinase"/>
    <property type="match status" value="1"/>
</dbReference>
<dbReference type="PANTHER" id="PTHR43547">
    <property type="entry name" value="TWO-COMPONENT HISTIDINE KINASE"/>
    <property type="match status" value="1"/>
</dbReference>
<dbReference type="PROSITE" id="PS50109">
    <property type="entry name" value="HIS_KIN"/>
    <property type="match status" value="1"/>
</dbReference>
<dbReference type="Proteomes" id="UP001217838">
    <property type="component" value="Unassembled WGS sequence"/>
</dbReference>
<dbReference type="RefSeq" id="WP_271994349.1">
    <property type="nucleotide sequence ID" value="NZ_JAQNDN010000001.1"/>
</dbReference>
<accession>A0ABT5AXY3</accession>
<dbReference type="Gene3D" id="3.30.450.40">
    <property type="match status" value="2"/>
</dbReference>
<dbReference type="EMBL" id="JAQNDN010000001">
    <property type="protein sequence ID" value="MDC0666702.1"/>
    <property type="molecule type" value="Genomic_DNA"/>
</dbReference>
<keyword evidence="5" id="KW-0808">Transferase</keyword>
<dbReference type="InterPro" id="IPR003018">
    <property type="entry name" value="GAF"/>
</dbReference>
<evidence type="ECO:0000256" key="2">
    <source>
        <dbReference type="ARBA" id="ARBA00012438"/>
    </source>
</evidence>
<dbReference type="Pfam" id="PF00512">
    <property type="entry name" value="HisKA"/>
    <property type="match status" value="1"/>
</dbReference>
<evidence type="ECO:0000313" key="5">
    <source>
        <dbReference type="EMBL" id="MDC0666702.1"/>
    </source>
</evidence>
<protein>
    <recommendedName>
        <fullName evidence="2">histidine kinase</fullName>
        <ecNumber evidence="2">2.7.13.3</ecNumber>
    </recommendedName>
</protein>
<dbReference type="SUPFAM" id="SSF55781">
    <property type="entry name" value="GAF domain-like"/>
    <property type="match status" value="2"/>
</dbReference>
<evidence type="ECO:0000256" key="1">
    <source>
        <dbReference type="ARBA" id="ARBA00000085"/>
    </source>
</evidence>
<reference evidence="5 6" key="1">
    <citation type="submission" date="2022-11" db="EMBL/GenBank/DDBJ databases">
        <title>Minimal conservation of predation-associated metabolite biosynthetic gene clusters underscores biosynthetic potential of Myxococcota including descriptions for ten novel species: Archangium lansinium sp. nov., Myxococcus landrumus sp. nov., Nannocystis bai.</title>
        <authorList>
            <person name="Ahearne A."/>
            <person name="Stevens C."/>
            <person name="Dowd S."/>
        </authorList>
    </citation>
    <scope>NUCLEOTIDE SEQUENCE [LARGE SCALE GENOMIC DNA]</scope>
    <source>
        <strain evidence="5 6">NCELM</strain>
    </source>
</reference>
<dbReference type="InterPro" id="IPR036097">
    <property type="entry name" value="HisK_dim/P_sf"/>
</dbReference>
<keyword evidence="6" id="KW-1185">Reference proteome</keyword>
<dbReference type="Gene3D" id="3.30.565.10">
    <property type="entry name" value="Histidine kinase-like ATPase, C-terminal domain"/>
    <property type="match status" value="1"/>
</dbReference>
<name>A0ABT5AXY3_9BACT</name>
<dbReference type="Pfam" id="PF02518">
    <property type="entry name" value="HATPase_c"/>
    <property type="match status" value="1"/>
</dbReference>
<proteinExistence type="predicted"/>
<keyword evidence="5" id="KW-0418">Kinase</keyword>
<evidence type="ECO:0000256" key="3">
    <source>
        <dbReference type="ARBA" id="ARBA00022553"/>
    </source>
</evidence>
<dbReference type="InterPro" id="IPR003594">
    <property type="entry name" value="HATPase_dom"/>
</dbReference>
<comment type="caution">
    <text evidence="5">The sequence shown here is derived from an EMBL/GenBank/DDBJ whole genome shotgun (WGS) entry which is preliminary data.</text>
</comment>
<dbReference type="GO" id="GO:0016301">
    <property type="term" value="F:kinase activity"/>
    <property type="evidence" value="ECO:0007669"/>
    <property type="project" value="UniProtKB-KW"/>
</dbReference>
<dbReference type="PANTHER" id="PTHR43547:SF2">
    <property type="entry name" value="HYBRID SIGNAL TRANSDUCTION HISTIDINE KINASE C"/>
    <property type="match status" value="1"/>
</dbReference>
<dbReference type="Pfam" id="PF01590">
    <property type="entry name" value="GAF"/>
    <property type="match status" value="2"/>
</dbReference>